<feature type="transmembrane region" description="Helical" evidence="8">
    <location>
        <begin position="217"/>
        <end position="240"/>
    </location>
</feature>
<keyword evidence="4" id="KW-0309">Germination</keyword>
<dbReference type="PANTHER" id="PTHR34975">
    <property type="entry name" value="SPORE GERMINATION PROTEIN A2"/>
    <property type="match status" value="1"/>
</dbReference>
<feature type="transmembrane region" description="Helical" evidence="8">
    <location>
        <begin position="304"/>
        <end position="324"/>
    </location>
</feature>
<proteinExistence type="inferred from homology"/>
<evidence type="ECO:0000256" key="6">
    <source>
        <dbReference type="ARBA" id="ARBA00022989"/>
    </source>
</evidence>
<keyword evidence="10" id="KW-1185">Reference proteome</keyword>
<dbReference type="EMBL" id="SKFG01000028">
    <property type="protein sequence ID" value="TCZ74010.1"/>
    <property type="molecule type" value="Genomic_DNA"/>
</dbReference>
<keyword evidence="6 8" id="KW-1133">Transmembrane helix</keyword>
<dbReference type="PANTHER" id="PTHR34975:SF2">
    <property type="entry name" value="SPORE GERMINATION PROTEIN A2"/>
    <property type="match status" value="1"/>
</dbReference>
<dbReference type="OrthoDB" id="2078716at2"/>
<gene>
    <name evidence="9" type="ORF">E0485_20245</name>
</gene>
<evidence type="ECO:0000313" key="9">
    <source>
        <dbReference type="EMBL" id="TCZ74010.1"/>
    </source>
</evidence>
<evidence type="ECO:0000256" key="5">
    <source>
        <dbReference type="ARBA" id="ARBA00022692"/>
    </source>
</evidence>
<protein>
    <submittedName>
        <fullName evidence="9">Spore gernimation protein</fullName>
    </submittedName>
</protein>
<keyword evidence="3" id="KW-0813">Transport</keyword>
<dbReference type="Proteomes" id="UP000295418">
    <property type="component" value="Unassembled WGS sequence"/>
</dbReference>
<dbReference type="NCBIfam" id="TIGR00912">
    <property type="entry name" value="2A0309"/>
    <property type="match status" value="1"/>
</dbReference>
<comment type="subcellular location">
    <subcellularLocation>
        <location evidence="1">Membrane</location>
        <topology evidence="1">Multi-pass membrane protein</topology>
    </subcellularLocation>
</comment>
<feature type="transmembrane region" description="Helical" evidence="8">
    <location>
        <begin position="147"/>
        <end position="164"/>
    </location>
</feature>
<evidence type="ECO:0000256" key="4">
    <source>
        <dbReference type="ARBA" id="ARBA00022544"/>
    </source>
</evidence>
<comment type="similarity">
    <text evidence="2">Belongs to the amino acid-polyamine-organocation (APC) superfamily. Spore germination protein (SGP) (TC 2.A.3.9) family.</text>
</comment>
<evidence type="ECO:0000256" key="8">
    <source>
        <dbReference type="SAM" id="Phobius"/>
    </source>
</evidence>
<feature type="transmembrane region" description="Helical" evidence="8">
    <location>
        <begin position="12"/>
        <end position="35"/>
    </location>
</feature>
<feature type="transmembrane region" description="Helical" evidence="8">
    <location>
        <begin position="41"/>
        <end position="61"/>
    </location>
</feature>
<evidence type="ECO:0000256" key="1">
    <source>
        <dbReference type="ARBA" id="ARBA00004141"/>
    </source>
</evidence>
<reference evidence="9 10" key="1">
    <citation type="submission" date="2019-03" db="EMBL/GenBank/DDBJ databases">
        <authorList>
            <person name="Kim M.K.M."/>
        </authorList>
    </citation>
    <scope>NUCLEOTIDE SEQUENCE [LARGE SCALE GENOMIC DNA]</scope>
    <source>
        <strain evidence="9 10">18JY21-1</strain>
    </source>
</reference>
<dbReference type="Pfam" id="PF03845">
    <property type="entry name" value="Spore_permease"/>
    <property type="match status" value="1"/>
</dbReference>
<dbReference type="GO" id="GO:0016020">
    <property type="term" value="C:membrane"/>
    <property type="evidence" value="ECO:0007669"/>
    <property type="project" value="UniProtKB-SubCell"/>
</dbReference>
<evidence type="ECO:0000256" key="2">
    <source>
        <dbReference type="ARBA" id="ARBA00007998"/>
    </source>
</evidence>
<evidence type="ECO:0000256" key="7">
    <source>
        <dbReference type="ARBA" id="ARBA00023136"/>
    </source>
</evidence>
<evidence type="ECO:0000256" key="3">
    <source>
        <dbReference type="ARBA" id="ARBA00022448"/>
    </source>
</evidence>
<feature type="transmembrane region" description="Helical" evidence="8">
    <location>
        <begin position="119"/>
        <end position="138"/>
    </location>
</feature>
<feature type="transmembrane region" description="Helical" evidence="8">
    <location>
        <begin position="336"/>
        <end position="358"/>
    </location>
</feature>
<dbReference type="InterPro" id="IPR004761">
    <property type="entry name" value="Spore_GerAB"/>
</dbReference>
<dbReference type="GO" id="GO:0009847">
    <property type="term" value="P:spore germination"/>
    <property type="evidence" value="ECO:0007669"/>
    <property type="project" value="InterPro"/>
</dbReference>
<keyword evidence="7 8" id="KW-0472">Membrane</keyword>
<dbReference type="Gene3D" id="1.20.1740.10">
    <property type="entry name" value="Amino acid/polyamine transporter I"/>
    <property type="match status" value="1"/>
</dbReference>
<name>A0A4R4E5I7_9BACL</name>
<feature type="transmembrane region" description="Helical" evidence="8">
    <location>
        <begin position="184"/>
        <end position="205"/>
    </location>
</feature>
<comment type="caution">
    <text evidence="9">The sequence shown here is derived from an EMBL/GenBank/DDBJ whole genome shotgun (WGS) entry which is preliminary data.</text>
</comment>
<dbReference type="RefSeq" id="WP_132419889.1">
    <property type="nucleotide sequence ID" value="NZ_SKFG01000028.1"/>
</dbReference>
<organism evidence="9 10">
    <name type="scientific">Paenibacillus albiflavus</name>
    <dbReference type="NCBI Taxonomy" id="2545760"/>
    <lineage>
        <taxon>Bacteria</taxon>
        <taxon>Bacillati</taxon>
        <taxon>Bacillota</taxon>
        <taxon>Bacilli</taxon>
        <taxon>Bacillales</taxon>
        <taxon>Paenibacillaceae</taxon>
        <taxon>Paenibacillus</taxon>
    </lineage>
</organism>
<dbReference type="AlphaFoldDB" id="A0A4R4E5I7"/>
<feature type="transmembrane region" description="Helical" evidence="8">
    <location>
        <begin position="270"/>
        <end position="292"/>
    </location>
</feature>
<evidence type="ECO:0000313" key="10">
    <source>
        <dbReference type="Proteomes" id="UP000295418"/>
    </source>
</evidence>
<keyword evidence="5 8" id="KW-0812">Transmembrane</keyword>
<feature type="transmembrane region" description="Helical" evidence="8">
    <location>
        <begin position="81"/>
        <end position="99"/>
    </location>
</feature>
<sequence length="366" mass="41057">MLEKGIISNRQFILLVALITIGDSILVLPAITVSAAKQDGWISALIGLAVGLVIISLFCKVGKLYPQLNLIESIQQIFGKWVGTIVSFVFLTYPFLSAVTHIRETGDFIVTEIMPETPIQAILILWSCVFTMAVQLGLEVIGRIGEIFFPWVMFLFLIFIVFLLSEIKIDNIKPFLENGLRPVIHGSLTFTAFSFMELVGFLMIFPYVKHPNKIQKGFIQGALIGGITLVILIVISILVLGPDLTARSTYSSYTLAMKVRIGSFLERVEIILAIMWILTTFFKIVLNIYIVNLGLAHLLKLSEYRVLIFPLIVIIIALASIIVPNTTYFGILVSQYWPFFDLTFAVILPLLLLGVYYIRQSFNVLK</sequence>
<accession>A0A4R4E5I7</accession>